<protein>
    <recommendedName>
        <fullName evidence="5">Ig-like domain-containing protein</fullName>
    </recommendedName>
</protein>
<feature type="region of interest" description="Disordered" evidence="1">
    <location>
        <begin position="227"/>
        <end position="247"/>
    </location>
</feature>
<gene>
    <name evidence="3" type="ORF">BPOR_0062g00120</name>
</gene>
<dbReference type="EMBL" id="PQXO01000062">
    <property type="protein sequence ID" value="TGO90492.1"/>
    <property type="molecule type" value="Genomic_DNA"/>
</dbReference>
<dbReference type="Proteomes" id="UP000297280">
    <property type="component" value="Unassembled WGS sequence"/>
</dbReference>
<keyword evidence="2" id="KW-0732">Signal</keyword>
<dbReference type="PANTHER" id="PTHR40640">
    <property type="entry name" value="ANCHORED GLYCOPROTEIN, PUTATIVE (AFU_ORTHOLOGUE AFUA_8G04860)-RELATED"/>
    <property type="match status" value="1"/>
</dbReference>
<evidence type="ECO:0000256" key="2">
    <source>
        <dbReference type="SAM" id="SignalP"/>
    </source>
</evidence>
<evidence type="ECO:0008006" key="5">
    <source>
        <dbReference type="Google" id="ProtNLM"/>
    </source>
</evidence>
<sequence length="275" mass="27415">MFLSVDFLYILLVFCVGSRGVGAQSSSTLFVGDYPVVAYAIGSNLKTANVATTYLMACPAGSNPLTCNFQQPYTLTQGPETVQYAMTFSGSTTMTLGCALSGPASMACQATELIPGTTKTASTTIIGAAATSQFRSISIATDSAALLTYAVVATAASSSSTIPSSSSASESSSSAAVSKTSSAKNTIITSAAILVETSNENVIATIGTSSKTSFPGTATPLSSLSSVTWSSSSPTASSVTPTSSSGARLRAGVRDGAGLGLLGVMGMIGVGFLGL</sequence>
<reference evidence="3 4" key="1">
    <citation type="submission" date="2017-12" db="EMBL/GenBank/DDBJ databases">
        <title>Comparative genomics of Botrytis spp.</title>
        <authorList>
            <person name="Valero-Jimenez C.A."/>
            <person name="Tapia P."/>
            <person name="Veloso J."/>
            <person name="Silva-Moreno E."/>
            <person name="Staats M."/>
            <person name="Valdes J.H."/>
            <person name="Van Kan J.A.L."/>
        </authorList>
    </citation>
    <scope>NUCLEOTIDE SEQUENCE [LARGE SCALE GENOMIC DNA]</scope>
    <source>
        <strain evidence="3 4">MUCL3349</strain>
    </source>
</reference>
<keyword evidence="4" id="KW-1185">Reference proteome</keyword>
<evidence type="ECO:0000313" key="4">
    <source>
        <dbReference type="Proteomes" id="UP000297280"/>
    </source>
</evidence>
<feature type="compositionally biased region" description="Low complexity" evidence="1">
    <location>
        <begin position="227"/>
        <end position="245"/>
    </location>
</feature>
<feature type="signal peptide" evidence="2">
    <location>
        <begin position="1"/>
        <end position="23"/>
    </location>
</feature>
<organism evidence="3 4">
    <name type="scientific">Botrytis porri</name>
    <dbReference type="NCBI Taxonomy" id="87229"/>
    <lineage>
        <taxon>Eukaryota</taxon>
        <taxon>Fungi</taxon>
        <taxon>Dikarya</taxon>
        <taxon>Ascomycota</taxon>
        <taxon>Pezizomycotina</taxon>
        <taxon>Leotiomycetes</taxon>
        <taxon>Helotiales</taxon>
        <taxon>Sclerotiniaceae</taxon>
        <taxon>Botrytis</taxon>
    </lineage>
</organism>
<evidence type="ECO:0000256" key="1">
    <source>
        <dbReference type="SAM" id="MobiDB-lite"/>
    </source>
</evidence>
<comment type="caution">
    <text evidence="3">The sequence shown here is derived from an EMBL/GenBank/DDBJ whole genome shotgun (WGS) entry which is preliminary data.</text>
</comment>
<proteinExistence type="predicted"/>
<accession>A0A4Z1L0Z6</accession>
<evidence type="ECO:0000313" key="3">
    <source>
        <dbReference type="EMBL" id="TGO90492.1"/>
    </source>
</evidence>
<dbReference type="AlphaFoldDB" id="A0A4Z1L0Z6"/>
<name>A0A4Z1L0Z6_9HELO</name>
<dbReference type="PANTHER" id="PTHR40640:SF1">
    <property type="entry name" value="ANCHORED GLYCOPROTEIN, PUTATIVE (AFU_ORTHOLOGUE AFUA_8G04860)-RELATED"/>
    <property type="match status" value="1"/>
</dbReference>
<feature type="chain" id="PRO_5021223834" description="Ig-like domain-containing protein" evidence="2">
    <location>
        <begin position="24"/>
        <end position="275"/>
    </location>
</feature>